<gene>
    <name evidence="3" type="ORF">RF007C_13990</name>
</gene>
<evidence type="ECO:0000313" key="4">
    <source>
        <dbReference type="Proteomes" id="UP000019365"/>
    </source>
</evidence>
<reference evidence="3 4" key="1">
    <citation type="journal article" date="2014" name="PLoS ONE">
        <title>Rumen cellulosomics: divergent fiber-degrading strategies revealed by comparative genome-wide analysis of six ruminococcal strains.</title>
        <authorList>
            <person name="Dassa B."/>
            <person name="Borovok I."/>
            <person name="Ruimy-Israeli V."/>
            <person name="Lamed R."/>
            <person name="Flint H.J."/>
            <person name="Duncan S.H."/>
            <person name="Henrissat B."/>
            <person name="Coutinho P."/>
            <person name="Morrison M."/>
            <person name="Mosoni P."/>
            <person name="Yeoman C.J."/>
            <person name="White B.A."/>
            <person name="Bayer E.A."/>
        </authorList>
    </citation>
    <scope>NUCLEOTIDE SEQUENCE [LARGE SCALE GENOMIC DNA]</scope>
    <source>
        <strain evidence="3 4">007c</strain>
    </source>
</reference>
<protein>
    <recommendedName>
        <fullName evidence="2">DUF3592 domain-containing protein</fullName>
    </recommendedName>
</protein>
<feature type="transmembrane region" description="Helical" evidence="1">
    <location>
        <begin position="12"/>
        <end position="34"/>
    </location>
</feature>
<comment type="caution">
    <text evidence="3">The sequence shown here is derived from an EMBL/GenBank/DDBJ whole genome shotgun (WGS) entry which is preliminary data.</text>
</comment>
<keyword evidence="4" id="KW-1185">Reference proteome</keyword>
<dbReference type="Proteomes" id="UP000019365">
    <property type="component" value="Unassembled WGS sequence"/>
</dbReference>
<keyword evidence="1" id="KW-0472">Membrane</keyword>
<proteinExistence type="predicted"/>
<keyword evidence="1" id="KW-0812">Transmembrane</keyword>
<dbReference type="AlphaFoldDB" id="W7UMH2"/>
<dbReference type="InterPro" id="IPR021994">
    <property type="entry name" value="DUF3592"/>
</dbReference>
<evidence type="ECO:0000259" key="2">
    <source>
        <dbReference type="Pfam" id="PF12158"/>
    </source>
</evidence>
<evidence type="ECO:0000256" key="1">
    <source>
        <dbReference type="SAM" id="Phobius"/>
    </source>
</evidence>
<keyword evidence="1" id="KW-1133">Transmembrane helix</keyword>
<dbReference type="Pfam" id="PF12158">
    <property type="entry name" value="DUF3592"/>
    <property type="match status" value="1"/>
</dbReference>
<accession>W7UMH2</accession>
<evidence type="ECO:0000313" key="3">
    <source>
        <dbReference type="EMBL" id="EWM52739.1"/>
    </source>
</evidence>
<dbReference type="EMBL" id="ATAX01000028">
    <property type="protein sequence ID" value="EWM52739.1"/>
    <property type="molecule type" value="Genomic_DNA"/>
</dbReference>
<sequence>MFIIGFSYLHGHLLYGLVAVYALMALIFIGHIIAVKKELKNNIAVYGTITDYFIKDKGRHFYPVVKYTTEEGRDVTSTYSVQDNKKRYEIGSEEMICYDPRDPMSFYFSGREDELTRDYQRFLIIGGIIALVLIVVASLT</sequence>
<feature type="transmembrane region" description="Helical" evidence="1">
    <location>
        <begin position="121"/>
        <end position="139"/>
    </location>
</feature>
<feature type="domain" description="DUF3592" evidence="2">
    <location>
        <begin position="54"/>
        <end position="105"/>
    </location>
</feature>
<organism evidence="3 4">
    <name type="scientific">Ruminococcus flavefaciens 007c</name>
    <dbReference type="NCBI Taxonomy" id="1341157"/>
    <lineage>
        <taxon>Bacteria</taxon>
        <taxon>Bacillati</taxon>
        <taxon>Bacillota</taxon>
        <taxon>Clostridia</taxon>
        <taxon>Eubacteriales</taxon>
        <taxon>Oscillospiraceae</taxon>
        <taxon>Ruminococcus</taxon>
    </lineage>
</organism>
<dbReference type="PATRIC" id="fig|1341157.4.peg.2193"/>
<name>W7UMH2_RUMFL</name>